<evidence type="ECO:0000256" key="6">
    <source>
        <dbReference type="ARBA" id="ARBA00022763"/>
    </source>
</evidence>
<evidence type="ECO:0000256" key="13">
    <source>
        <dbReference type="HAMAP-Rule" id="MF_00130"/>
    </source>
</evidence>
<dbReference type="SUPFAM" id="SSF52980">
    <property type="entry name" value="Restriction endonuclease-like"/>
    <property type="match status" value="1"/>
</dbReference>
<evidence type="ECO:0000313" key="15">
    <source>
        <dbReference type="Proteomes" id="UP001344817"/>
    </source>
</evidence>
<evidence type="ECO:0000256" key="8">
    <source>
        <dbReference type="ARBA" id="ARBA00022842"/>
    </source>
</evidence>
<feature type="binding site" evidence="13">
    <location>
        <position position="64"/>
    </location>
    <ligand>
        <name>Mg(2+)</name>
        <dbReference type="ChEBI" id="CHEBI:18420"/>
    </ligand>
</feature>
<dbReference type="Proteomes" id="UP001344817">
    <property type="component" value="Unassembled WGS sequence"/>
</dbReference>
<dbReference type="RefSeq" id="WP_330500772.1">
    <property type="nucleotide sequence ID" value="NZ_JAZDWZ010000005.1"/>
</dbReference>
<evidence type="ECO:0000256" key="7">
    <source>
        <dbReference type="ARBA" id="ARBA00022801"/>
    </source>
</evidence>
<dbReference type="InterPro" id="IPR004612">
    <property type="entry name" value="Resolv_RecU"/>
</dbReference>
<feature type="binding site" evidence="13">
    <location>
        <position position="79"/>
    </location>
    <ligand>
        <name>Mg(2+)</name>
        <dbReference type="ChEBI" id="CHEBI:18420"/>
    </ligand>
</feature>
<evidence type="ECO:0000256" key="11">
    <source>
        <dbReference type="ARBA" id="ARBA00023447"/>
    </source>
</evidence>
<comment type="caution">
    <text evidence="14">The sequence shown here is derived from an EMBL/GenBank/DDBJ whole genome shotgun (WGS) entry which is preliminary data.</text>
</comment>
<keyword evidence="5 13" id="KW-0255">Endonuclease</keyword>
<dbReference type="Pfam" id="PF03838">
    <property type="entry name" value="RecU"/>
    <property type="match status" value="1"/>
</dbReference>
<feature type="binding site" evidence="13">
    <location>
        <position position="97"/>
    </location>
    <ligand>
        <name>Mg(2+)</name>
        <dbReference type="ChEBI" id="CHEBI:18420"/>
    </ligand>
</feature>
<organism evidence="14 15">
    <name type="scientific">Mycoplasmopsis ciconiae</name>
    <dbReference type="NCBI Taxonomy" id="561067"/>
    <lineage>
        <taxon>Bacteria</taxon>
        <taxon>Bacillati</taxon>
        <taxon>Mycoplasmatota</taxon>
        <taxon>Mycoplasmoidales</taxon>
        <taxon>Metamycoplasmataceae</taxon>
        <taxon>Mycoplasmopsis</taxon>
    </lineage>
</organism>
<comment type="catalytic activity">
    <reaction evidence="13">
        <text>Endonucleolytic cleavage at a junction such as a reciprocal single-stranded crossover between two homologous DNA duplexes (Holliday junction).</text>
        <dbReference type="EC" id="3.1.21.10"/>
    </reaction>
</comment>
<comment type="function">
    <text evidence="13">Endonuclease that resolves Holliday junction intermediates in genetic recombination. Cleaves mobile four-strand junctions by introducing symmetrical nicks in paired strands. Promotes annealing of linear ssDNA with homologous dsDNA. Required for DNA repair, homologous recombination and chromosome segregation.</text>
</comment>
<evidence type="ECO:0000256" key="2">
    <source>
        <dbReference type="ARBA" id="ARBA00022490"/>
    </source>
</evidence>
<dbReference type="InterPro" id="IPR011335">
    <property type="entry name" value="Restrct_endonuc-II-like"/>
</dbReference>
<comment type="cofactor">
    <cofactor evidence="13">
        <name>Mg(2+)</name>
        <dbReference type="ChEBI" id="CHEBI:18420"/>
    </cofactor>
    <text evidence="13">Binds 1 Mg(2+) ion per subunit.</text>
</comment>
<keyword evidence="2 13" id="KW-0963">Cytoplasm</keyword>
<sequence length="167" mass="19536">MHETLNTKNRGMLLESIINKSIYFYNIHKIAFIEKKSIPYKFSKKPTKISDQITQQNIFLLKSTVDYIGCYQGKYVCFEAKSSNSDRIEKGSIIDHQLNFLIEIQNIGGIAYYIFMFTNDLEFYLVDPKLIDKLTKSNKAINKKIIKKYSKKMELTFPGILDFLSYI</sequence>
<name>A0ABU7MLE9_9BACT</name>
<evidence type="ECO:0000256" key="3">
    <source>
        <dbReference type="ARBA" id="ARBA00022722"/>
    </source>
</evidence>
<keyword evidence="8 13" id="KW-0460">Magnesium</keyword>
<dbReference type="EMBL" id="JAZDWZ010000005">
    <property type="protein sequence ID" value="MEE3928360.1"/>
    <property type="molecule type" value="Genomic_DNA"/>
</dbReference>
<keyword evidence="15" id="KW-1185">Reference proteome</keyword>
<comment type="subcellular location">
    <subcellularLocation>
        <location evidence="1 13">Cytoplasm</location>
    </subcellularLocation>
</comment>
<keyword evidence="6 13" id="KW-0227">DNA damage</keyword>
<evidence type="ECO:0000313" key="14">
    <source>
        <dbReference type="EMBL" id="MEE3928360.1"/>
    </source>
</evidence>
<accession>A0ABU7MLE9</accession>
<keyword evidence="10 13" id="KW-0234">DNA repair</keyword>
<reference evidence="14" key="1">
    <citation type="submission" date="2024-01" db="EMBL/GenBank/DDBJ databases">
        <title>Genome sequence of Mycoplasma ciconiae type strain DSM 25251.</title>
        <authorList>
            <person name="Spergser J."/>
        </authorList>
    </citation>
    <scope>NUCLEOTIDE SEQUENCE [LARGE SCALE GENOMIC DNA]</scope>
    <source>
        <strain evidence="14">DSM 25251</strain>
    </source>
</reference>
<keyword evidence="7 13" id="KW-0378">Hydrolase</keyword>
<dbReference type="NCBIfam" id="NF002581">
    <property type="entry name" value="PRK02234.1-2"/>
    <property type="match status" value="1"/>
</dbReference>
<gene>
    <name evidence="13 14" type="primary">recU</name>
    <name evidence="14" type="ORF">V2E24_02100</name>
</gene>
<evidence type="ECO:0000256" key="4">
    <source>
        <dbReference type="ARBA" id="ARBA00022723"/>
    </source>
</evidence>
<proteinExistence type="inferred from homology"/>
<comment type="similarity">
    <text evidence="11 13">Belongs to the RecU family.</text>
</comment>
<evidence type="ECO:0000256" key="12">
    <source>
        <dbReference type="ARBA" id="ARBA00029523"/>
    </source>
</evidence>
<dbReference type="EC" id="3.1.21.10" evidence="13"/>
<evidence type="ECO:0000256" key="10">
    <source>
        <dbReference type="ARBA" id="ARBA00023204"/>
    </source>
</evidence>
<keyword evidence="9 13" id="KW-0233">DNA recombination</keyword>
<evidence type="ECO:0000256" key="5">
    <source>
        <dbReference type="ARBA" id="ARBA00022759"/>
    </source>
</evidence>
<keyword evidence="3 13" id="KW-0540">Nuclease</keyword>
<dbReference type="InterPro" id="IPR011856">
    <property type="entry name" value="tRNA_endonuc-like_dom_sf"/>
</dbReference>
<dbReference type="Gene3D" id="3.40.1350.10">
    <property type="match status" value="1"/>
</dbReference>
<evidence type="ECO:0000256" key="9">
    <source>
        <dbReference type="ARBA" id="ARBA00023172"/>
    </source>
</evidence>
<protein>
    <recommendedName>
        <fullName evidence="12 13">Holliday junction resolvase RecU</fullName>
        <ecNumber evidence="13">3.1.21.10</ecNumber>
    </recommendedName>
    <alternativeName>
        <fullName evidence="13">Recombination protein U homolog</fullName>
    </alternativeName>
</protein>
<evidence type="ECO:0000256" key="1">
    <source>
        <dbReference type="ARBA" id="ARBA00004496"/>
    </source>
</evidence>
<dbReference type="HAMAP" id="MF_00130">
    <property type="entry name" value="RecU"/>
    <property type="match status" value="1"/>
</dbReference>
<keyword evidence="4 13" id="KW-0479">Metal-binding</keyword>
<feature type="site" description="Transition state stabilizer" evidence="13">
    <location>
        <position position="81"/>
    </location>
</feature>
<feature type="binding site" evidence="13">
    <location>
        <position position="66"/>
    </location>
    <ligand>
        <name>Mg(2+)</name>
        <dbReference type="ChEBI" id="CHEBI:18420"/>
    </ligand>
</feature>